<dbReference type="EMBL" id="CP088147">
    <property type="protein sequence ID" value="UTU52851.1"/>
    <property type="molecule type" value="Genomic_DNA"/>
</dbReference>
<organism evidence="2 3">
    <name type="scientific">Mesorhizobium ciceri</name>
    <dbReference type="NCBI Taxonomy" id="39645"/>
    <lineage>
        <taxon>Bacteria</taxon>
        <taxon>Pseudomonadati</taxon>
        <taxon>Pseudomonadota</taxon>
        <taxon>Alphaproteobacteria</taxon>
        <taxon>Hyphomicrobiales</taxon>
        <taxon>Phyllobacteriaceae</taxon>
        <taxon>Mesorhizobium</taxon>
    </lineage>
</organism>
<proteinExistence type="predicted"/>
<dbReference type="AlphaFoldDB" id="A0AB38TEH3"/>
<gene>
    <name evidence="2" type="ORF">LRP29_05205</name>
</gene>
<feature type="transmembrane region" description="Helical" evidence="1">
    <location>
        <begin position="187"/>
        <end position="206"/>
    </location>
</feature>
<dbReference type="RefSeq" id="WP_024505001.1">
    <property type="nucleotide sequence ID" value="NZ_CP088147.1"/>
</dbReference>
<keyword evidence="1" id="KW-1133">Transmembrane helix</keyword>
<name>A0AB38TEH3_9HYPH</name>
<reference evidence="2 3" key="1">
    <citation type="journal article" date="2022" name="Microbiol. Resour. Announc.">
        <title>Complete Genome Sequence of Mesorhizobium ciceri Strain R30, a Rhizobium Used as a Commercial Inoculant for Chickpea in Argentina.</title>
        <authorList>
            <person name="Foresto E."/>
            <person name="Revale S."/>
            <person name="Primo E."/>
            <person name="Nievas F."/>
            <person name="Carezzano E."/>
            <person name="Puente M."/>
            <person name="Alzari P."/>
            <person name="Mart M."/>
            <person name="Ben-Assaya M."/>
            <person name="Mornico D."/>
            <person name="Santoro M."/>
            <person name="Mart F."/>
            <person name="Giordano W."/>
            <person name="Bogino P."/>
        </authorList>
    </citation>
    <scope>NUCLEOTIDE SEQUENCE [LARGE SCALE GENOMIC DNA]</scope>
    <source>
        <strain evidence="2 3">R30</strain>
    </source>
</reference>
<feature type="transmembrane region" description="Helical" evidence="1">
    <location>
        <begin position="21"/>
        <end position="43"/>
    </location>
</feature>
<feature type="transmembrane region" description="Helical" evidence="1">
    <location>
        <begin position="95"/>
        <end position="114"/>
    </location>
</feature>
<keyword evidence="1" id="KW-0472">Membrane</keyword>
<dbReference type="Proteomes" id="UP001060070">
    <property type="component" value="Chromosome"/>
</dbReference>
<evidence type="ECO:0000313" key="2">
    <source>
        <dbReference type="EMBL" id="UTU52851.1"/>
    </source>
</evidence>
<evidence type="ECO:0000313" key="3">
    <source>
        <dbReference type="Proteomes" id="UP001060070"/>
    </source>
</evidence>
<evidence type="ECO:0000256" key="1">
    <source>
        <dbReference type="SAM" id="Phobius"/>
    </source>
</evidence>
<feature type="transmembrane region" description="Helical" evidence="1">
    <location>
        <begin position="63"/>
        <end position="88"/>
    </location>
</feature>
<keyword evidence="1" id="KW-0812">Transmembrane</keyword>
<feature type="transmembrane region" description="Helical" evidence="1">
    <location>
        <begin position="148"/>
        <end position="167"/>
    </location>
</feature>
<accession>A0AB38TEH3</accession>
<protein>
    <submittedName>
        <fullName evidence="2">Uncharacterized protein</fullName>
    </submittedName>
</protein>
<keyword evidence="3" id="KW-1185">Reference proteome</keyword>
<feature type="transmembrane region" description="Helical" evidence="1">
    <location>
        <begin position="120"/>
        <end position="141"/>
    </location>
</feature>
<sequence>MPENSAPNTKHGGEWTIAWRLVVVAAAAINVAMLLAALFVAQIRGLDAWIFYRDPSAAAGVGFYTGWISSLGASLWIGSGAATLFAGLLTRRWDCTFLGGLTLLLGLDDLLLIHEDVLPIVGIPEIVPMIAYAGAGLFWFFRLRRKTFDGTIIFVAAGFLLAMSASIDQLGELFPTPGSAAAIAEDVVKELGIFLWAAGAVGYAAMVTRLGRPWVDPAGPNSTD</sequence>